<feature type="compositionally biased region" description="Acidic residues" evidence="6">
    <location>
        <begin position="313"/>
        <end position="344"/>
    </location>
</feature>
<dbReference type="GO" id="GO:0051017">
    <property type="term" value="P:actin filament bundle assembly"/>
    <property type="evidence" value="ECO:0007669"/>
    <property type="project" value="UniProtKB-ARBA"/>
</dbReference>
<feature type="repeat" description="ANK" evidence="4">
    <location>
        <begin position="422"/>
        <end position="454"/>
    </location>
</feature>
<feature type="domain" description="LIM zinc-binding" evidence="7">
    <location>
        <begin position="111"/>
        <end position="171"/>
    </location>
</feature>
<evidence type="ECO:0000313" key="8">
    <source>
        <dbReference type="EMBL" id="URE37363.1"/>
    </source>
</evidence>
<dbReference type="InterPro" id="IPR002110">
    <property type="entry name" value="Ankyrin_rpt"/>
</dbReference>
<dbReference type="Gene3D" id="1.25.40.20">
    <property type="entry name" value="Ankyrin repeat-containing domain"/>
    <property type="match status" value="1"/>
</dbReference>
<dbReference type="PANTHER" id="PTHR24206">
    <property type="entry name" value="OS06G0237300 PROTEIN"/>
    <property type="match status" value="1"/>
</dbReference>
<dbReference type="CDD" id="cd09440">
    <property type="entry name" value="LIM1_SF3"/>
    <property type="match status" value="1"/>
</dbReference>
<evidence type="ECO:0000313" key="9">
    <source>
        <dbReference type="Proteomes" id="UP001055439"/>
    </source>
</evidence>
<protein>
    <submittedName>
        <fullName evidence="8">Ankyrin repeat</fullName>
    </submittedName>
</protein>
<evidence type="ECO:0000256" key="3">
    <source>
        <dbReference type="ARBA" id="ARBA00023038"/>
    </source>
</evidence>
<keyword evidence="3 5" id="KW-0440">LIM domain</keyword>
<reference evidence="8" key="1">
    <citation type="submission" date="2022-05" db="EMBL/GenBank/DDBJ databases">
        <title>The Musa troglodytarum L. genome provides insights into the mechanism of non-climacteric behaviour and enrichment of carotenoids.</title>
        <authorList>
            <person name="Wang J."/>
        </authorList>
    </citation>
    <scope>NUCLEOTIDE SEQUENCE</scope>
    <source>
        <tissue evidence="8">Leaf</tissue>
    </source>
</reference>
<dbReference type="FunFam" id="2.10.110.10:FF:000002">
    <property type="entry name" value="LIM domain and actin-binding 1"/>
    <property type="match status" value="2"/>
</dbReference>
<evidence type="ECO:0000256" key="4">
    <source>
        <dbReference type="PROSITE-ProRule" id="PRU00023"/>
    </source>
</evidence>
<keyword evidence="9" id="KW-1185">Reference proteome</keyword>
<evidence type="ECO:0000259" key="7">
    <source>
        <dbReference type="PROSITE" id="PS50023"/>
    </source>
</evidence>
<dbReference type="GO" id="GO:0046872">
    <property type="term" value="F:metal ion binding"/>
    <property type="evidence" value="ECO:0007669"/>
    <property type="project" value="UniProtKB-KW"/>
</dbReference>
<dbReference type="EMBL" id="CP097510">
    <property type="protein sequence ID" value="URE37363.1"/>
    <property type="molecule type" value="Genomic_DNA"/>
</dbReference>
<proteinExistence type="predicted"/>
<dbReference type="CDD" id="cd09441">
    <property type="entry name" value="LIM2_SF3"/>
    <property type="match status" value="1"/>
</dbReference>
<dbReference type="PROSITE" id="PS50297">
    <property type="entry name" value="ANK_REP_REGION"/>
    <property type="match status" value="3"/>
</dbReference>
<evidence type="ECO:0000256" key="1">
    <source>
        <dbReference type="ARBA" id="ARBA00022723"/>
    </source>
</evidence>
<dbReference type="InterPro" id="IPR001781">
    <property type="entry name" value="Znf_LIM"/>
</dbReference>
<evidence type="ECO:0000256" key="6">
    <source>
        <dbReference type="SAM" id="MobiDB-lite"/>
    </source>
</evidence>
<keyword evidence="1 5" id="KW-0479">Metal-binding</keyword>
<dbReference type="AlphaFoldDB" id="A0A9E7HUK1"/>
<keyword evidence="2 5" id="KW-0862">Zinc</keyword>
<feature type="domain" description="LIM zinc-binding" evidence="7">
    <location>
        <begin position="11"/>
        <end position="71"/>
    </location>
</feature>
<dbReference type="PROSITE" id="PS50023">
    <property type="entry name" value="LIM_DOMAIN_2"/>
    <property type="match status" value="2"/>
</dbReference>
<dbReference type="OrthoDB" id="1577640at2759"/>
<dbReference type="PROSITE" id="PS50088">
    <property type="entry name" value="ANK_REPEAT"/>
    <property type="match status" value="3"/>
</dbReference>
<feature type="repeat" description="ANK" evidence="4">
    <location>
        <begin position="455"/>
        <end position="487"/>
    </location>
</feature>
<feature type="repeat" description="ANK" evidence="4">
    <location>
        <begin position="488"/>
        <end position="520"/>
    </location>
</feature>
<dbReference type="Pfam" id="PF12796">
    <property type="entry name" value="Ank_2"/>
    <property type="match status" value="1"/>
</dbReference>
<name>A0A9E7HUK1_9LILI</name>
<organism evidence="8 9">
    <name type="scientific">Musa troglodytarum</name>
    <name type="common">fe'i banana</name>
    <dbReference type="NCBI Taxonomy" id="320322"/>
    <lineage>
        <taxon>Eukaryota</taxon>
        <taxon>Viridiplantae</taxon>
        <taxon>Streptophyta</taxon>
        <taxon>Embryophyta</taxon>
        <taxon>Tracheophyta</taxon>
        <taxon>Spermatophyta</taxon>
        <taxon>Magnoliopsida</taxon>
        <taxon>Liliopsida</taxon>
        <taxon>Zingiberales</taxon>
        <taxon>Musaceae</taxon>
        <taxon>Musa</taxon>
    </lineage>
</organism>
<keyword evidence="4" id="KW-0040">ANK repeat</keyword>
<dbReference type="Proteomes" id="UP001055439">
    <property type="component" value="Chromosome 8"/>
</dbReference>
<gene>
    <name evidence="8" type="ORF">MUK42_06998</name>
</gene>
<dbReference type="Pfam" id="PF13637">
    <property type="entry name" value="Ank_4"/>
    <property type="match status" value="1"/>
</dbReference>
<evidence type="ECO:0000256" key="2">
    <source>
        <dbReference type="ARBA" id="ARBA00022833"/>
    </source>
</evidence>
<accession>A0A9E7HUK1</accession>
<dbReference type="SUPFAM" id="SSF48403">
    <property type="entry name" value="Ankyrin repeat"/>
    <property type="match status" value="1"/>
</dbReference>
<dbReference type="SMART" id="SM00248">
    <property type="entry name" value="ANK"/>
    <property type="match status" value="5"/>
</dbReference>
<dbReference type="SMART" id="SM00132">
    <property type="entry name" value="LIM"/>
    <property type="match status" value="2"/>
</dbReference>
<feature type="region of interest" description="Disordered" evidence="6">
    <location>
        <begin position="304"/>
        <end position="349"/>
    </location>
</feature>
<dbReference type="EMBL" id="CP097510">
    <property type="protein sequence ID" value="URE37370.1"/>
    <property type="molecule type" value="Genomic_DNA"/>
</dbReference>
<dbReference type="PROSITE" id="PS00478">
    <property type="entry name" value="LIM_DOMAIN_1"/>
    <property type="match status" value="1"/>
</dbReference>
<dbReference type="Gene3D" id="2.10.110.10">
    <property type="entry name" value="Cysteine Rich Protein"/>
    <property type="match status" value="2"/>
</dbReference>
<dbReference type="InterPro" id="IPR036770">
    <property type="entry name" value="Ankyrin_rpt-contain_sf"/>
</dbReference>
<evidence type="ECO:0000256" key="5">
    <source>
        <dbReference type="PROSITE-ProRule" id="PRU00125"/>
    </source>
</evidence>
<dbReference type="Pfam" id="PF00412">
    <property type="entry name" value="LIM"/>
    <property type="match status" value="2"/>
</dbReference>
<dbReference type="SUPFAM" id="SSF57716">
    <property type="entry name" value="Glucocorticoid receptor-like (DNA-binding domain)"/>
    <property type="match status" value="4"/>
</dbReference>
<sequence length="554" mass="61346">MASMLFGGTTQKCQACRKTVYLVDQLAADGRIYHRACFRCHHCRGTLKFSNYSSIEGVLYCKPHYDQLFKMTGSLDKSFEGAPKSTKIDRSSGQQGVANSRYASIFLGTRDKCVECKKTVYPIEKVAVDGNSYHRPCFRCTHGGCTISPSNFVTHESRLYCKHHHAQLFMTKGNFSSFTKVFKFHDLSSVHASSSCASSSPGTHMKDLSIPISGYRVRMLSQVKELDRPSPNRSQENMLELGMVAGVGLSSSSFHLLHVRPSSTFRILNPLLSPKPPLILSPSSRAAARAHSLAANFEWHGSAARSKRGSDGFWEDPDDGCDSELEEADQELEDEEGDEVSGDEGDARTSTVSQYDDLVKEVDLILEPEEKVILQQNEVPDLSKISTMKWNPFHSLAMSGQIPFMDKLLEDGSTDIDCLDKDGFTALHKAIIGKKEAVISHLLRKGANPHVKDPDGATPLHYAVQVGAMQTVKLLIKYEVDVNVADNDGWTPLHVAIQTRSRDIAKVLLVNGADKTRRNKDGKTPLDLSLCFGKDFKSYELAKLLKLVPANRNL</sequence>
<dbReference type="GO" id="GO:0051015">
    <property type="term" value="F:actin filament binding"/>
    <property type="evidence" value="ECO:0007669"/>
    <property type="project" value="UniProtKB-ARBA"/>
</dbReference>